<dbReference type="Proteomes" id="UP000653305">
    <property type="component" value="Unassembled WGS sequence"/>
</dbReference>
<dbReference type="EMBL" id="BMAC01000010">
    <property type="protein sequence ID" value="GFP79612.1"/>
    <property type="molecule type" value="Genomic_DNA"/>
</dbReference>
<sequence>MMDKSHVEITCRAQFNFLPEFNIGRVLLETEPPNIRKFHYDDFVSYTDNFSAPTISAVSNLASSIEEMVLLRHEMVINHLGMVKLYAYCWDSEHLGVAYEFKPFDSGFNLIPKDDFTWPRRIKLALDWRPFSDFCMLDTLHFTNRSHFESRCCSYSS</sequence>
<protein>
    <submittedName>
        <fullName evidence="1">Uncharacterized protein</fullName>
    </submittedName>
</protein>
<keyword evidence="2" id="KW-1185">Reference proteome</keyword>
<reference evidence="1" key="1">
    <citation type="submission" date="2020-07" db="EMBL/GenBank/DDBJ databases">
        <title>Ethylene signaling mediates host invasion by parasitic plants.</title>
        <authorList>
            <person name="Yoshida S."/>
        </authorList>
    </citation>
    <scope>NUCLEOTIDE SEQUENCE</scope>
    <source>
        <strain evidence="1">Okayama</strain>
    </source>
</reference>
<comment type="caution">
    <text evidence="1">The sequence shown here is derived from an EMBL/GenBank/DDBJ whole genome shotgun (WGS) entry which is preliminary data.</text>
</comment>
<evidence type="ECO:0000313" key="2">
    <source>
        <dbReference type="Proteomes" id="UP000653305"/>
    </source>
</evidence>
<accession>A0A830B290</accession>
<dbReference type="OrthoDB" id="941588at2759"/>
<gene>
    <name evidence="1" type="ORF">PHJA_000104700</name>
</gene>
<organism evidence="1 2">
    <name type="scientific">Phtheirospermum japonicum</name>
    <dbReference type="NCBI Taxonomy" id="374723"/>
    <lineage>
        <taxon>Eukaryota</taxon>
        <taxon>Viridiplantae</taxon>
        <taxon>Streptophyta</taxon>
        <taxon>Embryophyta</taxon>
        <taxon>Tracheophyta</taxon>
        <taxon>Spermatophyta</taxon>
        <taxon>Magnoliopsida</taxon>
        <taxon>eudicotyledons</taxon>
        <taxon>Gunneridae</taxon>
        <taxon>Pentapetalae</taxon>
        <taxon>asterids</taxon>
        <taxon>lamiids</taxon>
        <taxon>Lamiales</taxon>
        <taxon>Orobanchaceae</taxon>
        <taxon>Orobanchaceae incertae sedis</taxon>
        <taxon>Phtheirospermum</taxon>
    </lineage>
</organism>
<dbReference type="AlphaFoldDB" id="A0A830B290"/>
<proteinExistence type="predicted"/>
<name>A0A830B290_9LAMI</name>
<evidence type="ECO:0000313" key="1">
    <source>
        <dbReference type="EMBL" id="GFP79612.1"/>
    </source>
</evidence>